<dbReference type="PROSITE" id="PS50206">
    <property type="entry name" value="RHODANESE_3"/>
    <property type="match status" value="1"/>
</dbReference>
<feature type="domain" description="Rhodanese" evidence="2">
    <location>
        <begin position="48"/>
        <end position="135"/>
    </location>
</feature>
<dbReference type="SUPFAM" id="SSF52821">
    <property type="entry name" value="Rhodanese/Cell cycle control phosphatase"/>
    <property type="match status" value="1"/>
</dbReference>
<proteinExistence type="predicted"/>
<dbReference type="EMBL" id="CP001230">
    <property type="protein sequence ID" value="ACO03196.1"/>
    <property type="molecule type" value="Genomic_DNA"/>
</dbReference>
<keyword evidence="4" id="KW-1185">Reference proteome</keyword>
<evidence type="ECO:0000313" key="4">
    <source>
        <dbReference type="Proteomes" id="UP000001366"/>
    </source>
</evidence>
<dbReference type="HOGENOM" id="CLU_089574_1_5_0"/>
<sequence>MRKFSSSNLIFLLIIGLGVTYYLYLKGYIFSDFQNLDPKSAYSLIEKEKDNVFILDVRTPQEYKEGHIPDSTLIPLDSLPNQIDKIPRDKKVIVYCRSGMRSASASRLLSSLGYDVYNIAGGIKSWRDEGLPVER</sequence>
<dbReference type="eggNOG" id="COG0607">
    <property type="taxonomic scope" value="Bacteria"/>
</dbReference>
<dbReference type="KEGG" id="pmx:PERMA_1146"/>
<dbReference type="OrthoDB" id="9800872at2"/>
<dbReference type="Gene3D" id="3.40.250.10">
    <property type="entry name" value="Rhodanese-like domain"/>
    <property type="match status" value="1"/>
</dbReference>
<protein>
    <submittedName>
        <fullName evidence="3">Rhodanese domain protein</fullName>
    </submittedName>
</protein>
<evidence type="ECO:0000256" key="1">
    <source>
        <dbReference type="SAM" id="Phobius"/>
    </source>
</evidence>
<dbReference type="STRING" id="123214.PERMA_1146"/>
<accession>C0QQI2</accession>
<dbReference type="PANTHER" id="PTHR43031:SF1">
    <property type="entry name" value="PYRIDINE NUCLEOTIDE-DISULPHIDE OXIDOREDUCTASE"/>
    <property type="match status" value="1"/>
</dbReference>
<dbReference type="InterPro" id="IPR001763">
    <property type="entry name" value="Rhodanese-like_dom"/>
</dbReference>
<dbReference type="PANTHER" id="PTHR43031">
    <property type="entry name" value="FAD-DEPENDENT OXIDOREDUCTASE"/>
    <property type="match status" value="1"/>
</dbReference>
<dbReference type="InterPro" id="IPR036873">
    <property type="entry name" value="Rhodanese-like_dom_sf"/>
</dbReference>
<dbReference type="SMART" id="SM00450">
    <property type="entry name" value="RHOD"/>
    <property type="match status" value="1"/>
</dbReference>
<dbReference type="PaxDb" id="123214-PERMA_1146"/>
<keyword evidence="1" id="KW-0472">Membrane</keyword>
<dbReference type="Pfam" id="PF00581">
    <property type="entry name" value="Rhodanese"/>
    <property type="match status" value="1"/>
</dbReference>
<keyword evidence="1" id="KW-0812">Transmembrane</keyword>
<evidence type="ECO:0000259" key="2">
    <source>
        <dbReference type="PROSITE" id="PS50206"/>
    </source>
</evidence>
<dbReference type="CDD" id="cd00158">
    <property type="entry name" value="RHOD"/>
    <property type="match status" value="1"/>
</dbReference>
<dbReference type="InterPro" id="IPR050229">
    <property type="entry name" value="GlpE_sulfurtransferase"/>
</dbReference>
<gene>
    <name evidence="3" type="ordered locus">PERMA_1146</name>
</gene>
<reference evidence="3 4" key="1">
    <citation type="journal article" date="2009" name="J. Bacteriol.">
        <title>Complete and draft genome sequences of six members of the Aquificales.</title>
        <authorList>
            <person name="Reysenbach A.L."/>
            <person name="Hamamura N."/>
            <person name="Podar M."/>
            <person name="Griffiths E."/>
            <person name="Ferreira S."/>
            <person name="Hochstein R."/>
            <person name="Heidelberg J."/>
            <person name="Johnson J."/>
            <person name="Mead D."/>
            <person name="Pohorille A."/>
            <person name="Sarmiento M."/>
            <person name="Schweighofer K."/>
            <person name="Seshadri R."/>
            <person name="Voytek M.A."/>
        </authorList>
    </citation>
    <scope>NUCLEOTIDE SEQUENCE [LARGE SCALE GENOMIC DNA]</scope>
    <source>
        <strain evidence="4">DSM 14350 / EX-H1</strain>
    </source>
</reference>
<dbReference type="AlphaFoldDB" id="C0QQI2"/>
<name>C0QQI2_PERMH</name>
<dbReference type="Proteomes" id="UP000001366">
    <property type="component" value="Chromosome"/>
</dbReference>
<keyword evidence="1" id="KW-1133">Transmembrane helix</keyword>
<evidence type="ECO:0000313" key="3">
    <source>
        <dbReference type="EMBL" id="ACO03196.1"/>
    </source>
</evidence>
<feature type="transmembrane region" description="Helical" evidence="1">
    <location>
        <begin position="6"/>
        <end position="25"/>
    </location>
</feature>
<organism evidence="3 4">
    <name type="scientific">Persephonella marina (strain DSM 14350 / EX-H1)</name>
    <dbReference type="NCBI Taxonomy" id="123214"/>
    <lineage>
        <taxon>Bacteria</taxon>
        <taxon>Pseudomonadati</taxon>
        <taxon>Aquificota</taxon>
        <taxon>Aquificia</taxon>
        <taxon>Aquificales</taxon>
        <taxon>Hydrogenothermaceae</taxon>
        <taxon>Persephonella</taxon>
    </lineage>
</organism>
<dbReference type="RefSeq" id="WP_012675435.1">
    <property type="nucleotide sequence ID" value="NC_012440.1"/>
</dbReference>